<proteinExistence type="predicted"/>
<feature type="region of interest" description="Disordered" evidence="1">
    <location>
        <begin position="258"/>
        <end position="293"/>
    </location>
</feature>
<dbReference type="RefSeq" id="WP_207310119.1">
    <property type="nucleotide sequence ID" value="NZ_SJPG01000001.1"/>
</dbReference>
<gene>
    <name evidence="2" type="ORF">Pan54_24140</name>
</gene>
<evidence type="ECO:0000256" key="1">
    <source>
        <dbReference type="SAM" id="MobiDB-lite"/>
    </source>
</evidence>
<evidence type="ECO:0000313" key="3">
    <source>
        <dbReference type="Proteomes" id="UP000316095"/>
    </source>
</evidence>
<dbReference type="Proteomes" id="UP000316095">
    <property type="component" value="Unassembled WGS sequence"/>
</dbReference>
<dbReference type="EMBL" id="SJPG01000001">
    <property type="protein sequence ID" value="TWT61677.1"/>
    <property type="molecule type" value="Genomic_DNA"/>
</dbReference>
<feature type="region of interest" description="Disordered" evidence="1">
    <location>
        <begin position="371"/>
        <end position="399"/>
    </location>
</feature>
<comment type="caution">
    <text evidence="2">The sequence shown here is derived from an EMBL/GenBank/DDBJ whole genome shotgun (WGS) entry which is preliminary data.</text>
</comment>
<feature type="compositionally biased region" description="Basic and acidic residues" evidence="1">
    <location>
        <begin position="375"/>
        <end position="399"/>
    </location>
</feature>
<sequence length="483" mass="53807">MTDVPSHPQRHFRGFEPLTANYIYCPNQFLDICVPNCSRGTVRIVAYLLRETLGWLDENGQPINEQVTVTYRDLIGKAGVSRGAIGPAIDEAIRLGFISVCSAGQSKAAGRSGRSAKYELRWSHGSAFTKVVDAFDGFYVGEGHRTPIPNAFFEQIIPTETRAVIKVVGTVLRHTIGYQNQFGGRRTSAPLSYNYVQRYARLNSRSVVSEAIAVAQKRGYITCTQAGQFDADRSQQSAACYSVRWLAANQIVPISSKNEPEDRFNKRTSYGSKSRPVDRFKKRTTSKTVSKDIHKQQHVASQETEAAIQLLLEAGVDRAIAFRLVEKSGPERVQRQLQWLDARNPRENRIGLLCKSIAEDWSPPPSVAVKNRQKSIREREQIEATKESQESKRVAREKAARAKRRERLLSEWDTATPEQRKAWIQTAVNAEASRVIADIIRRQGTKAESPHCHVLDAIAAARKLPPISAASGLPSSLIGDKVA</sequence>
<dbReference type="AlphaFoldDB" id="A0A5C5XF49"/>
<organism evidence="2 3">
    <name type="scientific">Rubinisphaera italica</name>
    <dbReference type="NCBI Taxonomy" id="2527969"/>
    <lineage>
        <taxon>Bacteria</taxon>
        <taxon>Pseudomonadati</taxon>
        <taxon>Planctomycetota</taxon>
        <taxon>Planctomycetia</taxon>
        <taxon>Planctomycetales</taxon>
        <taxon>Planctomycetaceae</taxon>
        <taxon>Rubinisphaera</taxon>
    </lineage>
</organism>
<evidence type="ECO:0000313" key="2">
    <source>
        <dbReference type="EMBL" id="TWT61677.1"/>
    </source>
</evidence>
<name>A0A5C5XF49_9PLAN</name>
<accession>A0A5C5XF49</accession>
<keyword evidence="3" id="KW-1185">Reference proteome</keyword>
<protein>
    <submittedName>
        <fullName evidence="2">Uncharacterized protein</fullName>
    </submittedName>
</protein>
<reference evidence="2 3" key="1">
    <citation type="submission" date="2019-02" db="EMBL/GenBank/DDBJ databases">
        <title>Deep-cultivation of Planctomycetes and their phenomic and genomic characterization uncovers novel biology.</title>
        <authorList>
            <person name="Wiegand S."/>
            <person name="Jogler M."/>
            <person name="Boedeker C."/>
            <person name="Pinto D."/>
            <person name="Vollmers J."/>
            <person name="Rivas-Marin E."/>
            <person name="Kohn T."/>
            <person name="Peeters S.H."/>
            <person name="Heuer A."/>
            <person name="Rast P."/>
            <person name="Oberbeckmann S."/>
            <person name="Bunk B."/>
            <person name="Jeske O."/>
            <person name="Meyerdierks A."/>
            <person name="Storesund J.E."/>
            <person name="Kallscheuer N."/>
            <person name="Luecker S."/>
            <person name="Lage O.M."/>
            <person name="Pohl T."/>
            <person name="Merkel B.J."/>
            <person name="Hornburger P."/>
            <person name="Mueller R.-W."/>
            <person name="Bruemmer F."/>
            <person name="Labrenz M."/>
            <person name="Spormann A.M."/>
            <person name="Op Den Camp H."/>
            <person name="Overmann J."/>
            <person name="Amann R."/>
            <person name="Jetten M.S.M."/>
            <person name="Mascher T."/>
            <person name="Medema M.H."/>
            <person name="Devos D.P."/>
            <person name="Kaster A.-K."/>
            <person name="Ovreas L."/>
            <person name="Rohde M."/>
            <person name="Galperin M.Y."/>
            <person name="Jogler C."/>
        </authorList>
    </citation>
    <scope>NUCLEOTIDE SEQUENCE [LARGE SCALE GENOMIC DNA]</scope>
    <source>
        <strain evidence="2 3">Pan54</strain>
    </source>
</reference>